<feature type="compositionally biased region" description="Polar residues" evidence="1">
    <location>
        <begin position="7"/>
        <end position="20"/>
    </location>
</feature>
<organism evidence="2 3">
    <name type="scientific">Aspergillus pseudodeflectus</name>
    <dbReference type="NCBI Taxonomy" id="176178"/>
    <lineage>
        <taxon>Eukaryota</taxon>
        <taxon>Fungi</taxon>
        <taxon>Dikarya</taxon>
        <taxon>Ascomycota</taxon>
        <taxon>Pezizomycotina</taxon>
        <taxon>Eurotiomycetes</taxon>
        <taxon>Eurotiomycetidae</taxon>
        <taxon>Eurotiales</taxon>
        <taxon>Aspergillaceae</taxon>
        <taxon>Aspergillus</taxon>
        <taxon>Aspergillus subgen. Nidulantes</taxon>
    </lineage>
</organism>
<dbReference type="EMBL" id="JBFXLR010000038">
    <property type="protein sequence ID" value="KAL2845086.1"/>
    <property type="molecule type" value="Genomic_DNA"/>
</dbReference>
<name>A0ABR4JYG0_9EURO</name>
<accession>A0ABR4JYG0</accession>
<dbReference type="RefSeq" id="XP_070896443.1">
    <property type="nucleotide sequence ID" value="XM_071046287.1"/>
</dbReference>
<proteinExistence type="predicted"/>
<protein>
    <submittedName>
        <fullName evidence="2">Uncharacterized protein</fullName>
    </submittedName>
</protein>
<dbReference type="Proteomes" id="UP001610444">
    <property type="component" value="Unassembled WGS sequence"/>
</dbReference>
<evidence type="ECO:0000313" key="2">
    <source>
        <dbReference type="EMBL" id="KAL2845086.1"/>
    </source>
</evidence>
<evidence type="ECO:0000313" key="3">
    <source>
        <dbReference type="Proteomes" id="UP001610444"/>
    </source>
</evidence>
<feature type="region of interest" description="Disordered" evidence="1">
    <location>
        <begin position="1"/>
        <end position="20"/>
    </location>
</feature>
<reference evidence="2 3" key="1">
    <citation type="submission" date="2024-07" db="EMBL/GenBank/DDBJ databases">
        <title>Section-level genome sequencing and comparative genomics of Aspergillus sections Usti and Cavernicolus.</title>
        <authorList>
            <consortium name="Lawrence Berkeley National Laboratory"/>
            <person name="Nybo J.L."/>
            <person name="Vesth T.C."/>
            <person name="Theobald S."/>
            <person name="Frisvad J.C."/>
            <person name="Larsen T.O."/>
            <person name="Kjaerboelling I."/>
            <person name="Rothschild-Mancinelli K."/>
            <person name="Lyhne E.K."/>
            <person name="Kogle M.E."/>
            <person name="Barry K."/>
            <person name="Clum A."/>
            <person name="Na H."/>
            <person name="Ledsgaard L."/>
            <person name="Lin J."/>
            <person name="Lipzen A."/>
            <person name="Kuo A."/>
            <person name="Riley R."/>
            <person name="Mondo S."/>
            <person name="LaButti K."/>
            <person name="Haridas S."/>
            <person name="Pangalinan J."/>
            <person name="Salamov A.A."/>
            <person name="Simmons B.A."/>
            <person name="Magnuson J.K."/>
            <person name="Chen J."/>
            <person name="Drula E."/>
            <person name="Henrissat B."/>
            <person name="Wiebenga A."/>
            <person name="Lubbers R.J."/>
            <person name="Gomes A.C."/>
            <person name="Macurrencykelacurrency M.R."/>
            <person name="Stajich J."/>
            <person name="Grigoriev I.V."/>
            <person name="Mortensen U.H."/>
            <person name="De vries R.P."/>
            <person name="Baker S.E."/>
            <person name="Andersen M.R."/>
        </authorList>
    </citation>
    <scope>NUCLEOTIDE SEQUENCE [LARGE SCALE GENOMIC DNA]</scope>
    <source>
        <strain evidence="2 3">CBS 756.74</strain>
    </source>
</reference>
<comment type="caution">
    <text evidence="2">The sequence shown here is derived from an EMBL/GenBank/DDBJ whole genome shotgun (WGS) entry which is preliminary data.</text>
</comment>
<sequence>MALPYPASSTFFAPPTSNKQVSNPMEPIRLGLGDEIPGWGYLPAEQYLIRHWNPASPESPDQQRESLLQEFLSLDEIPEELDPTRFGTRPFAQDPQARTPTEEEIATILRPWRSDMMRVRAWKLWKQAGYGQPVLLRTYYDPNDDDRVECWTTIGDYWAGQTYWSFLDDPRLFDFEGNNLDWKRVFHVLPEISKLNTRYSRIRNMDLYSELWTNFKDALDTVKRAYPTLWKNNVDLLLTENDAAISLLYCLSTTQMLIADRKSFQTDQFLLVLLDAKQNVTMQCRIEITEERLDCLSTEWGLRELPMELEDWVTIGPEYLVDGEQGKVLYQWTKQDLEGDPASDVEGATTGVSHIDV</sequence>
<dbReference type="GeneID" id="98161451"/>
<keyword evidence="3" id="KW-1185">Reference proteome</keyword>
<gene>
    <name evidence="2" type="ORF">BJX68DRAFT_269271</name>
</gene>
<evidence type="ECO:0000256" key="1">
    <source>
        <dbReference type="SAM" id="MobiDB-lite"/>
    </source>
</evidence>